<reference evidence="1" key="2">
    <citation type="submission" date="2020-11" db="EMBL/GenBank/DDBJ databases">
        <authorList>
            <person name="McCartney M.A."/>
            <person name="Auch B."/>
            <person name="Kono T."/>
            <person name="Mallez S."/>
            <person name="Becker A."/>
            <person name="Gohl D.M."/>
            <person name="Silverstein K.A.T."/>
            <person name="Koren S."/>
            <person name="Bechman K.B."/>
            <person name="Herman A."/>
            <person name="Abrahante J.E."/>
            <person name="Garbe J."/>
        </authorList>
    </citation>
    <scope>NUCLEOTIDE SEQUENCE</scope>
    <source>
        <strain evidence="1">Duluth1</strain>
        <tissue evidence="1">Whole animal</tissue>
    </source>
</reference>
<gene>
    <name evidence="1" type="ORF">DPMN_087426</name>
</gene>
<evidence type="ECO:0000313" key="1">
    <source>
        <dbReference type="EMBL" id="KAH3845153.1"/>
    </source>
</evidence>
<dbReference type="EMBL" id="JAIWYP010000003">
    <property type="protein sequence ID" value="KAH3845153.1"/>
    <property type="molecule type" value="Genomic_DNA"/>
</dbReference>
<proteinExistence type="predicted"/>
<evidence type="ECO:0000313" key="2">
    <source>
        <dbReference type="Proteomes" id="UP000828390"/>
    </source>
</evidence>
<reference evidence="1" key="1">
    <citation type="journal article" date="2019" name="bioRxiv">
        <title>The Genome of the Zebra Mussel, Dreissena polymorpha: A Resource for Invasive Species Research.</title>
        <authorList>
            <person name="McCartney M.A."/>
            <person name="Auch B."/>
            <person name="Kono T."/>
            <person name="Mallez S."/>
            <person name="Zhang Y."/>
            <person name="Obille A."/>
            <person name="Becker A."/>
            <person name="Abrahante J.E."/>
            <person name="Garbe J."/>
            <person name="Badalamenti J.P."/>
            <person name="Herman A."/>
            <person name="Mangelson H."/>
            <person name="Liachko I."/>
            <person name="Sullivan S."/>
            <person name="Sone E.D."/>
            <person name="Koren S."/>
            <person name="Silverstein K.A.T."/>
            <person name="Beckman K.B."/>
            <person name="Gohl D.M."/>
        </authorList>
    </citation>
    <scope>NUCLEOTIDE SEQUENCE</scope>
    <source>
        <strain evidence="1">Duluth1</strain>
        <tissue evidence="1">Whole animal</tissue>
    </source>
</reference>
<sequence length="52" mass="6150">MILNCLSDLKLGCIINYVPGFKEERDIGAQFIRQYVFMGNITLFRHHQETFE</sequence>
<organism evidence="1 2">
    <name type="scientific">Dreissena polymorpha</name>
    <name type="common">Zebra mussel</name>
    <name type="synonym">Mytilus polymorpha</name>
    <dbReference type="NCBI Taxonomy" id="45954"/>
    <lineage>
        <taxon>Eukaryota</taxon>
        <taxon>Metazoa</taxon>
        <taxon>Spiralia</taxon>
        <taxon>Lophotrochozoa</taxon>
        <taxon>Mollusca</taxon>
        <taxon>Bivalvia</taxon>
        <taxon>Autobranchia</taxon>
        <taxon>Heteroconchia</taxon>
        <taxon>Euheterodonta</taxon>
        <taxon>Imparidentia</taxon>
        <taxon>Neoheterodontei</taxon>
        <taxon>Myida</taxon>
        <taxon>Dreissenoidea</taxon>
        <taxon>Dreissenidae</taxon>
        <taxon>Dreissena</taxon>
    </lineage>
</organism>
<keyword evidence="2" id="KW-1185">Reference proteome</keyword>
<name>A0A9D4KS79_DREPO</name>
<dbReference type="AlphaFoldDB" id="A0A9D4KS79"/>
<accession>A0A9D4KS79</accession>
<dbReference type="Proteomes" id="UP000828390">
    <property type="component" value="Unassembled WGS sequence"/>
</dbReference>
<protein>
    <submittedName>
        <fullName evidence="1">Uncharacterized protein</fullName>
    </submittedName>
</protein>
<comment type="caution">
    <text evidence="1">The sequence shown here is derived from an EMBL/GenBank/DDBJ whole genome shotgun (WGS) entry which is preliminary data.</text>
</comment>